<dbReference type="EMBL" id="JBHTMU010000003">
    <property type="protein sequence ID" value="MFD1341346.1"/>
    <property type="molecule type" value="Genomic_DNA"/>
</dbReference>
<dbReference type="Gene3D" id="3.40.50.1820">
    <property type="entry name" value="alpha/beta hydrolase"/>
    <property type="match status" value="1"/>
</dbReference>
<dbReference type="PROSITE" id="PS51257">
    <property type="entry name" value="PROKAR_LIPOPROTEIN"/>
    <property type="match status" value="1"/>
</dbReference>
<dbReference type="InterPro" id="IPR050266">
    <property type="entry name" value="AB_hydrolase_sf"/>
</dbReference>
<accession>A0ABW3ZDV4</accession>
<dbReference type="PANTHER" id="PTHR43798">
    <property type="entry name" value="MONOACYLGLYCEROL LIPASE"/>
    <property type="match status" value="1"/>
</dbReference>
<evidence type="ECO:0000259" key="3">
    <source>
        <dbReference type="Pfam" id="PF12697"/>
    </source>
</evidence>
<evidence type="ECO:0000256" key="1">
    <source>
        <dbReference type="ARBA" id="ARBA00010088"/>
    </source>
</evidence>
<dbReference type="InterPro" id="IPR002410">
    <property type="entry name" value="Peptidase_S33"/>
</dbReference>
<dbReference type="PANTHER" id="PTHR43798:SF33">
    <property type="entry name" value="HYDROLASE, PUTATIVE (AFU_ORTHOLOGUE AFUA_2G14860)-RELATED"/>
    <property type="match status" value="1"/>
</dbReference>
<dbReference type="Pfam" id="PF12697">
    <property type="entry name" value="Abhydrolase_6"/>
    <property type="match status" value="1"/>
</dbReference>
<dbReference type="SUPFAM" id="SSF53474">
    <property type="entry name" value="alpha/beta-Hydrolases"/>
    <property type="match status" value="1"/>
</dbReference>
<dbReference type="RefSeq" id="WP_386801404.1">
    <property type="nucleotide sequence ID" value="NZ_JBHTMU010000003.1"/>
</dbReference>
<gene>
    <name evidence="4" type="ORF">ACFQ4E_02835</name>
</gene>
<dbReference type="GO" id="GO:0016787">
    <property type="term" value="F:hydrolase activity"/>
    <property type="evidence" value="ECO:0007669"/>
    <property type="project" value="UniProtKB-KW"/>
</dbReference>
<dbReference type="PRINTS" id="PR00793">
    <property type="entry name" value="PROAMNOPTASE"/>
</dbReference>
<dbReference type="Proteomes" id="UP001597135">
    <property type="component" value="Unassembled WGS sequence"/>
</dbReference>
<comment type="caution">
    <text evidence="4">The sequence shown here is derived from an EMBL/GenBank/DDBJ whole genome shotgun (WGS) entry which is preliminary data.</text>
</comment>
<sequence>MTLKILLALGLLLLGGCAVIDRKADRREARFEERWPPVGQFLEVDGRRVHALVTGEGPDLVLLHGASGNIRDFTFDFVDRVKDRYRVIVFDRPGLGYTDRAPGTPESIFAARAESPAAQAAFLKKAADLLGVKDEIVLGHSYGGAVALAWGLDHDPAALVVLSGAVIPWSGGLGLQYNVLGSPLGGAMIPPVATAFATRGLIDQTVAEIFKPQPAPEGYVDHVGPGLTLRRETVRANARQLTDLHGHVSAMALRYGSLTLPVEIVHGTEDDVVPDHVHAGPLSELLPNDTLTLLPNVGHMPHHAQPQAVVDAIDRAAARAGLR</sequence>
<keyword evidence="5" id="KW-1185">Reference proteome</keyword>
<organism evidence="4 5">
    <name type="scientific">Litorisediminicola beolgyonensis</name>
    <dbReference type="NCBI Taxonomy" id="1173614"/>
    <lineage>
        <taxon>Bacteria</taxon>
        <taxon>Pseudomonadati</taxon>
        <taxon>Pseudomonadota</taxon>
        <taxon>Alphaproteobacteria</taxon>
        <taxon>Rhodobacterales</taxon>
        <taxon>Paracoccaceae</taxon>
        <taxon>Litorisediminicola</taxon>
    </lineage>
</organism>
<reference evidence="5" key="1">
    <citation type="journal article" date="2019" name="Int. J. Syst. Evol. Microbiol.">
        <title>The Global Catalogue of Microorganisms (GCM) 10K type strain sequencing project: providing services to taxonomists for standard genome sequencing and annotation.</title>
        <authorList>
            <consortium name="The Broad Institute Genomics Platform"/>
            <consortium name="The Broad Institute Genome Sequencing Center for Infectious Disease"/>
            <person name="Wu L."/>
            <person name="Ma J."/>
        </authorList>
    </citation>
    <scope>NUCLEOTIDE SEQUENCE [LARGE SCALE GENOMIC DNA]</scope>
    <source>
        <strain evidence="5">CCUG 62953</strain>
    </source>
</reference>
<comment type="similarity">
    <text evidence="1">Belongs to the peptidase S33 family.</text>
</comment>
<dbReference type="InterPro" id="IPR000073">
    <property type="entry name" value="AB_hydrolase_1"/>
</dbReference>
<keyword evidence="2 4" id="KW-0378">Hydrolase</keyword>
<evidence type="ECO:0000313" key="5">
    <source>
        <dbReference type="Proteomes" id="UP001597135"/>
    </source>
</evidence>
<evidence type="ECO:0000313" key="4">
    <source>
        <dbReference type="EMBL" id="MFD1341346.1"/>
    </source>
</evidence>
<dbReference type="PRINTS" id="PR00111">
    <property type="entry name" value="ABHYDROLASE"/>
</dbReference>
<feature type="domain" description="AB hydrolase-1" evidence="3">
    <location>
        <begin position="60"/>
        <end position="312"/>
    </location>
</feature>
<evidence type="ECO:0000256" key="2">
    <source>
        <dbReference type="ARBA" id="ARBA00022801"/>
    </source>
</evidence>
<protein>
    <submittedName>
        <fullName evidence="4">Alpha/beta fold hydrolase</fullName>
    </submittedName>
</protein>
<proteinExistence type="inferred from homology"/>
<dbReference type="InterPro" id="IPR029058">
    <property type="entry name" value="AB_hydrolase_fold"/>
</dbReference>
<name>A0ABW3ZDV4_9RHOB</name>